<dbReference type="Proteomes" id="UP000031516">
    <property type="component" value="Unassembled WGS sequence"/>
</dbReference>
<proteinExistence type="predicted"/>
<name>A0A0A8LD35_9SACH</name>
<dbReference type="AlphaFoldDB" id="A0A0A8LD35"/>
<keyword evidence="2" id="KW-1185">Reference proteome</keyword>
<gene>
    <name evidence="1" type="ORF">KLDO_g4298</name>
</gene>
<dbReference type="OrthoDB" id="4063341at2759"/>
<evidence type="ECO:0000313" key="1">
    <source>
        <dbReference type="EMBL" id="CDO96078.1"/>
    </source>
</evidence>
<accession>A0A0A8LD35</accession>
<evidence type="ECO:0000313" key="2">
    <source>
        <dbReference type="Proteomes" id="UP000031516"/>
    </source>
</evidence>
<dbReference type="EMBL" id="CCBQ010000046">
    <property type="protein sequence ID" value="CDO96078.1"/>
    <property type="molecule type" value="Genomic_DNA"/>
</dbReference>
<sequence>MSLEPNTRIARCIQFLAYDYDSDFDKNAFYRRVVGIVGVNGIISLINRRKTPTVKSLLDGLLLIVAIPLLRKKIRQKHTSWLLGFLIGLSQLKVQLPHWIVAYWTVESVVDRIKLWVDFNSISKRRWVFLRQLTVSALIPVLYHRNISKGRLYKILFENRKPWKDFLLLFVTWNIVKTYKSVKSILSKEKAEKSNVKSSSMKFDAEVNESQSQQSSMTKMLMQRLEELNELSDSKSSGSIKERVYGYFFSDNFMKCVKWTIWRQAVMLIFNGQHSKCLKPVHKSTIIMLSFILLSDPQPLDVNWELLKYLGRTTLAQELSRVPQYQKPIIFGALNLSYFTRNPI</sequence>
<comment type="caution">
    <text evidence="1">The sequence shown here is derived from an EMBL/GenBank/DDBJ whole genome shotgun (WGS) entry which is preliminary data.</text>
</comment>
<organism evidence="1 2">
    <name type="scientific">Kluyveromyces dobzhanskii CBS 2104</name>
    <dbReference type="NCBI Taxonomy" id="1427455"/>
    <lineage>
        <taxon>Eukaryota</taxon>
        <taxon>Fungi</taxon>
        <taxon>Dikarya</taxon>
        <taxon>Ascomycota</taxon>
        <taxon>Saccharomycotina</taxon>
        <taxon>Saccharomycetes</taxon>
        <taxon>Saccharomycetales</taxon>
        <taxon>Saccharomycetaceae</taxon>
        <taxon>Kluyveromyces</taxon>
    </lineage>
</organism>
<protein>
    <submittedName>
        <fullName evidence="1">WGS project CCBQ000000000 data, contig 00010</fullName>
    </submittedName>
</protein>
<reference evidence="1 2" key="1">
    <citation type="submission" date="2014-03" db="EMBL/GenBank/DDBJ databases">
        <title>The genome of Kluyveromyces dobzhanskii.</title>
        <authorList>
            <person name="Nystedt B."/>
            <person name="Astrom S."/>
        </authorList>
    </citation>
    <scope>NUCLEOTIDE SEQUENCE [LARGE SCALE GENOMIC DNA]</scope>
    <source>
        <strain evidence="1 2">CBS 2104</strain>
    </source>
</reference>